<feature type="domain" description="DUF222" evidence="2">
    <location>
        <begin position="95"/>
        <end position="230"/>
    </location>
</feature>
<comment type="caution">
    <text evidence="3">The sequence shown here is derived from an EMBL/GenBank/DDBJ whole genome shotgun (WGS) entry which is preliminary data.</text>
</comment>
<dbReference type="EMBL" id="JACGXA010000001">
    <property type="protein sequence ID" value="MBA8803691.1"/>
    <property type="molecule type" value="Genomic_DNA"/>
</dbReference>
<organism evidence="3 4">
    <name type="scientific">Nocardioides ginsengisegetis</name>
    <dbReference type="NCBI Taxonomy" id="661491"/>
    <lineage>
        <taxon>Bacteria</taxon>
        <taxon>Bacillati</taxon>
        <taxon>Actinomycetota</taxon>
        <taxon>Actinomycetes</taxon>
        <taxon>Propionibacteriales</taxon>
        <taxon>Nocardioidaceae</taxon>
        <taxon>Nocardioides</taxon>
    </lineage>
</organism>
<evidence type="ECO:0000313" key="4">
    <source>
        <dbReference type="Proteomes" id="UP000580910"/>
    </source>
</evidence>
<reference evidence="3 4" key="1">
    <citation type="submission" date="2020-07" db="EMBL/GenBank/DDBJ databases">
        <title>Sequencing the genomes of 1000 actinobacteria strains.</title>
        <authorList>
            <person name="Klenk H.-P."/>
        </authorList>
    </citation>
    <scope>NUCLEOTIDE SEQUENCE [LARGE SCALE GENOMIC DNA]</scope>
    <source>
        <strain evidence="3 4">DSM 21349</strain>
    </source>
</reference>
<keyword evidence="4" id="KW-1185">Reference proteome</keyword>
<feature type="region of interest" description="Disordered" evidence="1">
    <location>
        <begin position="45"/>
        <end position="71"/>
    </location>
</feature>
<evidence type="ECO:0000313" key="3">
    <source>
        <dbReference type="EMBL" id="MBA8803691.1"/>
    </source>
</evidence>
<evidence type="ECO:0000256" key="1">
    <source>
        <dbReference type="SAM" id="MobiDB-lite"/>
    </source>
</evidence>
<feature type="region of interest" description="Disordered" evidence="1">
    <location>
        <begin position="398"/>
        <end position="425"/>
    </location>
</feature>
<sequence length="503" mass="55001">MAQLPVTDLDAGDTLALLGDVVTRRRRAEVEDLLLVLHWCDLHSSDPRDDPRPDPTIPSPPGSDRLVDLGGEGTPRVRELSLCELGIARGVHTLSARAAAADALDLRHRLPQTWTVTRTGRAEPWLARKVAVLTRDLPLAAVDVVDQAVARAIGSQSPARVIALVEAKIIEADPDTHATRLEEARHRRYVSLSRTDAVGLRHVIARINAGDAAYVDAVVTRVADILATRPEHADAPRDLLRSLAFGWLARPAELLQLLLEHTEQPEDAEPVEDETDSVPRALAFPADLLDALKSAKPDRFRPDSVLYVHLHEAALTGTVSGTASGVARVEGIGPVALAQLTELLAHTRVSIKPVIDLKQLVSSCAYEHPEAIKERIHLRQPLDSFPHATRVSRKVDLDHPVPYRPTGPPGQTTSHTGRPLSRTAHRAKTHLGYRVATTETGETLWRTPHGLHRLVDAAGTHDITETDAQAWLSPDPLDRALVRLQHQFDTGQITLSADRVTNR</sequence>
<protein>
    <recommendedName>
        <fullName evidence="2">DUF222 domain-containing protein</fullName>
    </recommendedName>
</protein>
<name>A0A7W3IZU9_9ACTN</name>
<dbReference type="AlphaFoldDB" id="A0A7W3IZU9"/>
<proteinExistence type="predicted"/>
<gene>
    <name evidence="3" type="ORF">FB382_001982</name>
</gene>
<evidence type="ECO:0000259" key="2">
    <source>
        <dbReference type="Pfam" id="PF02720"/>
    </source>
</evidence>
<dbReference type="RefSeq" id="WP_182538803.1">
    <property type="nucleotide sequence ID" value="NZ_JACGXA010000001.1"/>
</dbReference>
<accession>A0A7W3IZU9</accession>
<dbReference type="Proteomes" id="UP000580910">
    <property type="component" value="Unassembled WGS sequence"/>
</dbReference>
<dbReference type="InterPro" id="IPR003870">
    <property type="entry name" value="DUF222"/>
</dbReference>
<dbReference type="Pfam" id="PF02720">
    <property type="entry name" value="DUF222"/>
    <property type="match status" value="1"/>
</dbReference>